<feature type="compositionally biased region" description="Polar residues" evidence="4">
    <location>
        <begin position="341"/>
        <end position="360"/>
    </location>
</feature>
<dbReference type="Gene3D" id="2.30.30.380">
    <property type="entry name" value="Zn-finger domain of Sec23/24"/>
    <property type="match status" value="1"/>
</dbReference>
<feature type="compositionally biased region" description="Low complexity" evidence="4">
    <location>
        <begin position="288"/>
        <end position="300"/>
    </location>
</feature>
<dbReference type="Proteomes" id="UP001516400">
    <property type="component" value="Unassembled WGS sequence"/>
</dbReference>
<protein>
    <submittedName>
        <fullName evidence="5">Uncharacterized protein</fullName>
    </submittedName>
</protein>
<dbReference type="InterPro" id="IPR013083">
    <property type="entry name" value="Znf_RING/FYVE/PHD"/>
</dbReference>
<dbReference type="PANTHER" id="PTHR46858:SF5">
    <property type="entry name" value="E3 UBIQUITIN-PROTEIN LIGASE APD1-RELATED"/>
    <property type="match status" value="1"/>
</dbReference>
<accession>A0ABD2NFP8</accession>
<evidence type="ECO:0000313" key="6">
    <source>
        <dbReference type="Proteomes" id="UP001516400"/>
    </source>
</evidence>
<dbReference type="InterPro" id="IPR036443">
    <property type="entry name" value="Znf_RanBP2_sf"/>
</dbReference>
<organism evidence="5 6">
    <name type="scientific">Cryptolaemus montrouzieri</name>
    <dbReference type="NCBI Taxonomy" id="559131"/>
    <lineage>
        <taxon>Eukaryota</taxon>
        <taxon>Metazoa</taxon>
        <taxon>Ecdysozoa</taxon>
        <taxon>Arthropoda</taxon>
        <taxon>Hexapoda</taxon>
        <taxon>Insecta</taxon>
        <taxon>Pterygota</taxon>
        <taxon>Neoptera</taxon>
        <taxon>Endopterygota</taxon>
        <taxon>Coleoptera</taxon>
        <taxon>Polyphaga</taxon>
        <taxon>Cucujiformia</taxon>
        <taxon>Coccinelloidea</taxon>
        <taxon>Coccinellidae</taxon>
        <taxon>Scymninae</taxon>
        <taxon>Scymnini</taxon>
        <taxon>Cryptolaemus</taxon>
    </lineage>
</organism>
<keyword evidence="1" id="KW-0479">Metal-binding</keyword>
<comment type="caution">
    <text evidence="5">The sequence shown here is derived from an EMBL/GenBank/DDBJ whole genome shotgun (WGS) entry which is preliminary data.</text>
</comment>
<evidence type="ECO:0000256" key="4">
    <source>
        <dbReference type="SAM" id="MobiDB-lite"/>
    </source>
</evidence>
<feature type="compositionally biased region" description="Basic and acidic residues" evidence="4">
    <location>
        <begin position="273"/>
        <end position="285"/>
    </location>
</feature>
<sequence length="433" mass="48420">MDFVKRTTSIFPFYKLESESSTVSNEDTESVYSIQDRETDLARDTSDTEYQSIGSEYQLEIEYEVDTVSEGDTDSFSHSSEDSDVERDIVLAAAAAICDSSFEKWVTDGEDSDLSSSEDNSFSRTDFWTCVKCKSQNKNPLFRYCEKCFQDRKTLFPPRPRHKKPKKNKAAEATVKLDTLRSCLSGLSQDSGVGSSQECPPLGLDKIVIPQHLTETSSSSRSSDGDEHVIRSSREVAETIHAPSTSKQVTLNDIVKNISNRKRQISESSMSDNEVKRPRWRDLKKSPNRGGKSSNRGGKSQSDDSPTRKRKSTSSDRDFPSKKQKSSNDSNTKPSDKSQETIDNTSGKTSDLGSEISSGSGIFDKAEDSKDSLVESKEMCIFCNETPKNAIFLHGSIAHMCCCYKCAKKTWRTIKRCPICNRKVNNVVKVFKI</sequence>
<evidence type="ECO:0000313" key="5">
    <source>
        <dbReference type="EMBL" id="KAL3277611.1"/>
    </source>
</evidence>
<evidence type="ECO:0000256" key="3">
    <source>
        <dbReference type="ARBA" id="ARBA00022833"/>
    </source>
</evidence>
<evidence type="ECO:0000256" key="2">
    <source>
        <dbReference type="ARBA" id="ARBA00022771"/>
    </source>
</evidence>
<dbReference type="AlphaFoldDB" id="A0ABD2NFP8"/>
<proteinExistence type="predicted"/>
<feature type="region of interest" description="Disordered" evidence="4">
    <location>
        <begin position="262"/>
        <end position="363"/>
    </location>
</feature>
<dbReference type="Pfam" id="PF13920">
    <property type="entry name" value="zf-C3HC4_3"/>
    <property type="match status" value="1"/>
</dbReference>
<keyword evidence="6" id="KW-1185">Reference proteome</keyword>
<evidence type="ECO:0000256" key="1">
    <source>
        <dbReference type="ARBA" id="ARBA00022723"/>
    </source>
</evidence>
<dbReference type="SUPFAM" id="SSF90209">
    <property type="entry name" value="Ran binding protein zinc finger-like"/>
    <property type="match status" value="1"/>
</dbReference>
<dbReference type="PANTHER" id="PTHR46858">
    <property type="entry name" value="OS05G0521000 PROTEIN"/>
    <property type="match status" value="1"/>
</dbReference>
<reference evidence="5 6" key="1">
    <citation type="journal article" date="2021" name="BMC Biol.">
        <title>Horizontally acquired antibacterial genes associated with adaptive radiation of ladybird beetles.</title>
        <authorList>
            <person name="Li H.S."/>
            <person name="Tang X.F."/>
            <person name="Huang Y.H."/>
            <person name="Xu Z.Y."/>
            <person name="Chen M.L."/>
            <person name="Du X.Y."/>
            <person name="Qiu B.Y."/>
            <person name="Chen P.T."/>
            <person name="Zhang W."/>
            <person name="Slipinski A."/>
            <person name="Escalona H.E."/>
            <person name="Waterhouse R.M."/>
            <person name="Zwick A."/>
            <person name="Pang H."/>
        </authorList>
    </citation>
    <scope>NUCLEOTIDE SEQUENCE [LARGE SCALE GENOMIC DNA]</scope>
    <source>
        <strain evidence="5">SYSU2018</strain>
    </source>
</reference>
<dbReference type="Gene3D" id="3.30.40.10">
    <property type="entry name" value="Zinc/RING finger domain, C3HC4 (zinc finger)"/>
    <property type="match status" value="1"/>
</dbReference>
<gene>
    <name evidence="5" type="ORF">HHI36_012953</name>
</gene>
<keyword evidence="2" id="KW-0863">Zinc-finger</keyword>
<dbReference type="GO" id="GO:0008270">
    <property type="term" value="F:zinc ion binding"/>
    <property type="evidence" value="ECO:0007669"/>
    <property type="project" value="UniProtKB-KW"/>
</dbReference>
<dbReference type="EMBL" id="JABFTP020000103">
    <property type="protein sequence ID" value="KAL3277611.1"/>
    <property type="molecule type" value="Genomic_DNA"/>
</dbReference>
<feature type="compositionally biased region" description="Basic and acidic residues" evidence="4">
    <location>
        <begin position="301"/>
        <end position="321"/>
    </location>
</feature>
<dbReference type="CDD" id="cd16646">
    <property type="entry name" value="mRING-HC-C2H2C4_MDM2-like"/>
    <property type="match status" value="1"/>
</dbReference>
<keyword evidence="3" id="KW-0862">Zinc</keyword>
<name>A0ABD2NFP8_9CUCU</name>